<keyword evidence="2" id="KW-0333">Golgi apparatus</keyword>
<feature type="region of interest" description="Disordered" evidence="5">
    <location>
        <begin position="80"/>
        <end position="101"/>
    </location>
</feature>
<dbReference type="GO" id="GO:0005794">
    <property type="term" value="C:Golgi apparatus"/>
    <property type="evidence" value="ECO:0007669"/>
    <property type="project" value="UniProtKB-SubCell"/>
</dbReference>
<reference evidence="7 8" key="1">
    <citation type="journal article" date="2011" name="Science">
        <title>Comparative functional genomics of the fission yeasts.</title>
        <authorList>
            <person name="Rhind N."/>
            <person name="Chen Z."/>
            <person name="Yassour M."/>
            <person name="Thompson D.A."/>
            <person name="Haas B.J."/>
            <person name="Habib N."/>
            <person name="Wapinski I."/>
            <person name="Roy S."/>
            <person name="Lin M.F."/>
            <person name="Heiman D.I."/>
            <person name="Young S.K."/>
            <person name="Furuya K."/>
            <person name="Guo Y."/>
            <person name="Pidoux A."/>
            <person name="Chen H.M."/>
            <person name="Robbertse B."/>
            <person name="Goldberg J.M."/>
            <person name="Aoki K."/>
            <person name="Bayne E.H."/>
            <person name="Berlin A.M."/>
            <person name="Desjardins C.A."/>
            <person name="Dobbs E."/>
            <person name="Dukaj L."/>
            <person name="Fan L."/>
            <person name="FitzGerald M.G."/>
            <person name="French C."/>
            <person name="Gujja S."/>
            <person name="Hansen K."/>
            <person name="Keifenheim D."/>
            <person name="Levin J.Z."/>
            <person name="Mosher R.A."/>
            <person name="Mueller C.A."/>
            <person name="Pfiffner J."/>
            <person name="Priest M."/>
            <person name="Russ C."/>
            <person name="Smialowska A."/>
            <person name="Swoboda P."/>
            <person name="Sykes S.M."/>
            <person name="Vaughn M."/>
            <person name="Vengrova S."/>
            <person name="Yoder R."/>
            <person name="Zeng Q."/>
            <person name="Allshire R."/>
            <person name="Baulcombe D."/>
            <person name="Birren B.W."/>
            <person name="Brown W."/>
            <person name="Ekwall K."/>
            <person name="Kellis M."/>
            <person name="Leatherwood J."/>
            <person name="Levin H."/>
            <person name="Margalit H."/>
            <person name="Martienssen R."/>
            <person name="Nieduszynski C.A."/>
            <person name="Spatafora J.W."/>
            <person name="Friedman N."/>
            <person name="Dalgaard J.Z."/>
            <person name="Baumann P."/>
            <person name="Niki H."/>
            <person name="Regev A."/>
            <person name="Nusbaum C."/>
        </authorList>
    </citation>
    <scope>NUCLEOTIDE SEQUENCE [LARGE SCALE GENOMIC DNA]</scope>
    <source>
        <strain evidence="8">yFS286</strain>
    </source>
</reference>
<organism evidence="7 8">
    <name type="scientific">Schizosaccharomyces octosporus (strain yFS286)</name>
    <name type="common">Fission yeast</name>
    <name type="synonym">Octosporomyces octosporus</name>
    <dbReference type="NCBI Taxonomy" id="483514"/>
    <lineage>
        <taxon>Eukaryota</taxon>
        <taxon>Fungi</taxon>
        <taxon>Dikarya</taxon>
        <taxon>Ascomycota</taxon>
        <taxon>Taphrinomycotina</taxon>
        <taxon>Schizosaccharomycetes</taxon>
        <taxon>Schizosaccharomycetales</taxon>
        <taxon>Schizosaccharomycetaceae</taxon>
        <taxon>Schizosaccharomyces</taxon>
    </lineage>
</organism>
<feature type="compositionally biased region" description="Polar residues" evidence="5">
    <location>
        <begin position="393"/>
        <end position="406"/>
    </location>
</feature>
<sequence length="547" mass="62674">MEGSRWGDFFKKTLTNVESSLDKVLEVPNHEGGSPDAPKSKDDVIRKLVEEGQALSKHELQLNNTIKNLRKNLIETESKLKRQEVGKSEDAPNTTDESKVDVQERLDSVRKDYENRIALLEKENELLKRKVEEVTVDSMEVVRLTRQVETLSTQQSIQKSQWLRSEEKLKAEIEYLSGQCHKLAENNQLAQKDSSAVNEKLFGFMQREEAFKKQLESKNDEIEKLSKSFTDLQQEYQTKTQMLQQTIESSTVAAPTEIFPNSVDTLAKKNDGEDVEYYPNNDDNEHTPTNASKPNLAGNMNVLDKDKQDIDSHFDMRTSSSSSNRNRPPPLKLKGDIYSEENGVFSEDDLTRDTEVTKQEVLENYLNTLAISPTEQKAPRLPRTASEGKRMGRQSSSRFTSMNSMVMSPKSASHDFDALSSLSYTPSTTEKPVGNTGPDMSLLEQLSSTIRRLEAELQTTKQQVVQLINQRDQARQEIVNSYVEKETKDTSERELTELREQYDSLRKELTEAQAILRRRTDRVYELELDIKEMRQLYQSQIDLLARN</sequence>
<evidence type="ECO:0000256" key="2">
    <source>
        <dbReference type="ARBA" id="ARBA00023034"/>
    </source>
</evidence>
<feature type="coiled-coil region" evidence="4">
    <location>
        <begin position="443"/>
        <end position="515"/>
    </location>
</feature>
<feature type="domain" description="TATA element modulatory factor 1 TATA binding" evidence="6">
    <location>
        <begin position="435"/>
        <end position="543"/>
    </location>
</feature>
<dbReference type="InterPro" id="IPR052602">
    <property type="entry name" value="Growth_transcription_reg"/>
</dbReference>
<dbReference type="InterPro" id="IPR022091">
    <property type="entry name" value="TMF_TATA-bd"/>
</dbReference>
<evidence type="ECO:0000256" key="1">
    <source>
        <dbReference type="ARBA" id="ARBA00004555"/>
    </source>
</evidence>
<dbReference type="Pfam" id="PF12329">
    <property type="entry name" value="TMF_DNA_bd"/>
    <property type="match status" value="1"/>
</dbReference>
<gene>
    <name evidence="7" type="ORF">SOCG_04710</name>
</gene>
<dbReference type="HOGENOM" id="CLU_497969_0_0_1"/>
<feature type="region of interest" description="Disordered" evidence="5">
    <location>
        <begin position="313"/>
        <end position="336"/>
    </location>
</feature>
<dbReference type="Pfam" id="PF12325">
    <property type="entry name" value="TMF_TATA_bd"/>
    <property type="match status" value="1"/>
</dbReference>
<evidence type="ECO:0000313" key="8">
    <source>
        <dbReference type="Proteomes" id="UP000016088"/>
    </source>
</evidence>
<evidence type="ECO:0000259" key="6">
    <source>
        <dbReference type="Pfam" id="PF12325"/>
    </source>
</evidence>
<evidence type="ECO:0000313" key="7">
    <source>
        <dbReference type="EMBL" id="EPX70497.1"/>
    </source>
</evidence>
<keyword evidence="3 4" id="KW-0175">Coiled coil</keyword>
<evidence type="ECO:0000256" key="5">
    <source>
        <dbReference type="SAM" id="MobiDB-lite"/>
    </source>
</evidence>
<dbReference type="PANTHER" id="PTHR46515:SF1">
    <property type="entry name" value="TATA ELEMENT MODULATORY FACTOR"/>
    <property type="match status" value="1"/>
</dbReference>
<evidence type="ECO:0000256" key="3">
    <source>
        <dbReference type="ARBA" id="ARBA00023054"/>
    </source>
</evidence>
<evidence type="ECO:0000256" key="4">
    <source>
        <dbReference type="SAM" id="Coils"/>
    </source>
</evidence>
<dbReference type="RefSeq" id="XP_013020756.1">
    <property type="nucleotide sequence ID" value="XM_013165302.1"/>
</dbReference>
<dbReference type="EMBL" id="KE503208">
    <property type="protein sequence ID" value="EPX70497.1"/>
    <property type="molecule type" value="Genomic_DNA"/>
</dbReference>
<dbReference type="InterPro" id="IPR022092">
    <property type="entry name" value="TMF_DNA-bd"/>
</dbReference>
<comment type="subcellular location">
    <subcellularLocation>
        <location evidence="1">Golgi apparatus</location>
    </subcellularLocation>
</comment>
<dbReference type="Proteomes" id="UP000016088">
    <property type="component" value="Unassembled WGS sequence"/>
</dbReference>
<dbReference type="VEuPathDB" id="FungiDB:SOCG_04710"/>
<feature type="region of interest" description="Disordered" evidence="5">
    <location>
        <begin position="263"/>
        <end position="300"/>
    </location>
</feature>
<proteinExistence type="predicted"/>
<dbReference type="GeneID" id="25033672"/>
<keyword evidence="8" id="KW-1185">Reference proteome</keyword>
<name>S9PR83_SCHOY</name>
<feature type="region of interest" description="Disordered" evidence="5">
    <location>
        <begin position="377"/>
        <end position="411"/>
    </location>
</feature>
<accession>S9PR83</accession>
<protein>
    <submittedName>
        <fullName evidence="7">TATA element modulatory factor</fullName>
    </submittedName>
</protein>
<dbReference type="eggNOG" id="KOG4673">
    <property type="taxonomic scope" value="Eukaryota"/>
</dbReference>
<dbReference type="AlphaFoldDB" id="S9PR83"/>
<dbReference type="PANTHER" id="PTHR46515">
    <property type="entry name" value="TATA ELEMENT MODULATORY FACTOR TMF1"/>
    <property type="match status" value="1"/>
</dbReference>
<dbReference type="GO" id="GO:0005783">
    <property type="term" value="C:endoplasmic reticulum"/>
    <property type="evidence" value="ECO:0007669"/>
    <property type="project" value="TreeGrafter"/>
</dbReference>
<dbReference type="OMA" id="NWESIEF"/>
<feature type="coiled-coil region" evidence="4">
    <location>
        <begin position="205"/>
        <end position="235"/>
    </location>
</feature>
<dbReference type="OrthoDB" id="74178at2759"/>